<evidence type="ECO:0000313" key="2">
    <source>
        <dbReference type="Proteomes" id="UP000003824"/>
    </source>
</evidence>
<reference evidence="2" key="1">
    <citation type="submission" date="2008-12" db="EMBL/GenBank/DDBJ databases">
        <title>Annotation of Streptomyces ghanaensis ATCC 14672.</title>
        <authorList>
            <consortium name="The Broad Institute Genome Sequencing Platform"/>
            <consortium name="Broad Institute Microbial Sequencing Center"/>
            <person name="Fischbach M."/>
            <person name="Ward D."/>
            <person name="Young S."/>
            <person name="Kodira C.D."/>
            <person name="Zeng Q."/>
            <person name="Koehrsen M."/>
            <person name="Godfrey P."/>
            <person name="Alvarado L."/>
            <person name="Berlin A.M."/>
            <person name="Borenstein D."/>
            <person name="Chen Z."/>
            <person name="Engels R."/>
            <person name="Freedman E."/>
            <person name="Gellesch M."/>
            <person name="Goldberg J."/>
            <person name="Griggs A."/>
            <person name="Gujja S."/>
            <person name="Heiman D.I."/>
            <person name="Hepburn T.A."/>
            <person name="Howarth C."/>
            <person name="Jen D."/>
            <person name="Larson L."/>
            <person name="Lewis B."/>
            <person name="Mehta T."/>
            <person name="Park D."/>
            <person name="Pearson M."/>
            <person name="Roberts A."/>
            <person name="Saif S."/>
            <person name="Shea T.D."/>
            <person name="Shenoy N."/>
            <person name="Sisk P."/>
            <person name="Stolte C."/>
            <person name="Sykes S.N."/>
            <person name="Walk T."/>
            <person name="White J."/>
            <person name="Yandava C."/>
            <person name="Straight P."/>
            <person name="Clardy J."/>
            <person name="Hung D."/>
            <person name="Kolter R."/>
            <person name="Mekalanos J."/>
            <person name="Walker S."/>
            <person name="Walsh C.T."/>
            <person name="Wieland B.L.C."/>
            <person name="Ilzarbe M."/>
            <person name="Galagan J."/>
            <person name="Nusbaum C."/>
            <person name="Birren B."/>
        </authorList>
    </citation>
    <scope>NUCLEOTIDE SEQUENCE [LARGE SCALE GENOMIC DNA]</scope>
    <source>
        <strain evidence="2">ATCC 14672 / DSM 40746 / JCM 4963 / KCTC 9882 / NRRL B-12104 / FH 1290</strain>
    </source>
</reference>
<gene>
    <name evidence="1" type="ORF">SSFG_02671</name>
</gene>
<proteinExistence type="predicted"/>
<name>D6A0K1_STRV1</name>
<dbReference type="eggNOG" id="ENOG5030RKI">
    <property type="taxonomic scope" value="Bacteria"/>
</dbReference>
<dbReference type="Proteomes" id="UP000003824">
    <property type="component" value="Unassembled WGS sequence"/>
</dbReference>
<dbReference type="AlphaFoldDB" id="D6A0K1"/>
<sequence>MNYRLWNLRRHRIIFAFMVCVPVTFLAGCDIGEKVRSYTTPHSLCGIKVDPEELAPFLPPGEKIKVRKEPHSGSTTCKVVVDDTLTLTTTQEWLRKGKSTVYFASGQTLEDIKFSTEDGRFRYSGNEGFGKTRECVDEFYEQELYTALQASGSKHKDPEAMKDLIVSYTDEVEKSPECTATAL</sequence>
<accession>D6A0K1</accession>
<dbReference type="PROSITE" id="PS51257">
    <property type="entry name" value="PROKAR_LIPOPROTEIN"/>
    <property type="match status" value="1"/>
</dbReference>
<evidence type="ECO:0000313" key="1">
    <source>
        <dbReference type="EMBL" id="EFE67422.2"/>
    </source>
</evidence>
<dbReference type="EMBL" id="DS999641">
    <property type="protein sequence ID" value="EFE67422.2"/>
    <property type="molecule type" value="Genomic_DNA"/>
</dbReference>
<organism evidence="1 2">
    <name type="scientific">Streptomyces viridosporus (strain ATCC 14672 / DSM 40746 / JCM 4963 / KCTC 9882 / NRRL B-12104 / FH 1290)</name>
    <name type="common">Streptomyces ghanaensis</name>
    <dbReference type="NCBI Taxonomy" id="566461"/>
    <lineage>
        <taxon>Bacteria</taxon>
        <taxon>Bacillati</taxon>
        <taxon>Actinomycetota</taxon>
        <taxon>Actinomycetes</taxon>
        <taxon>Kitasatosporales</taxon>
        <taxon>Streptomycetaceae</taxon>
        <taxon>Streptomyces</taxon>
    </lineage>
</organism>
<protein>
    <submittedName>
        <fullName evidence="1">Predicted protein</fullName>
    </submittedName>
</protein>